<sequence>MTTAFNTSKPPFNLLSPAELGVLQNNLDIAYFQAGEVIIKAGEPPEGLHILLKGRVAEEDEQDVARPEELRHTYVHYTEEDYFGAWSSMRGRAIHNFVAVEETICHILPTRILLDLVDSNPVFGDYFRNSFAGRFQLRSNGNTSQDMTEFMLARVDDSCMREPLILLEGTCIQDAFALMRERKVDCLLVRRGGRYGMVTGTDMLTALLQQGLSAATDVADIASYRLIQVGHDEYLFNALVLMTEHRIERVVVKDDQELKGILELTDVLSYFSNHSHVLGLRIDRAQTVEDLEEVATGLNDLVQGLNVHGVKVQFAMELIATMNEKVMAKLFNLLVPEDIQPHVCLIVMGSEGRREQILKTDQDNAVLMRNGLSWPEKQSVLEAFSRILARFGYPPCPGGIMVSNPEWVLSLEQWTQNLRHWSQQASGDNLLRLAIAVDAHAVAGNAALFKAARNWFFRELSSNQIFFSHFARAALNFSTPLTFFGGIKNKEHGLDIKKGGIFPIVHGIRTLALEHKVLETNTFKRIEQLINSQQLPEKLGLDLVHALGLFIQLRLQQQLERMKSEGASDKDANMLVVERLDRLDRDLLREALHVVKEFKQFLIQRYRLEG</sequence>
<dbReference type="AlphaFoldDB" id="A0A2S5KUR7"/>
<dbReference type="PROSITE" id="PS51371">
    <property type="entry name" value="CBS"/>
    <property type="match status" value="1"/>
</dbReference>
<dbReference type="InterPro" id="IPR000595">
    <property type="entry name" value="cNMP-bd_dom"/>
</dbReference>
<evidence type="ECO:0000313" key="4">
    <source>
        <dbReference type="EMBL" id="PPC78415.1"/>
    </source>
</evidence>
<dbReference type="InterPro" id="IPR006669">
    <property type="entry name" value="MgtE_transporter"/>
</dbReference>
<dbReference type="SMART" id="SM00116">
    <property type="entry name" value="CBS"/>
    <property type="match status" value="2"/>
</dbReference>
<dbReference type="InterPro" id="IPR018490">
    <property type="entry name" value="cNMP-bd_dom_sf"/>
</dbReference>
<dbReference type="CDD" id="cd05401">
    <property type="entry name" value="NT_GlnE_GlnD_like"/>
    <property type="match status" value="1"/>
</dbReference>
<gene>
    <name evidence="4" type="ORF">C4K68_05000</name>
</gene>
<dbReference type="Gene3D" id="3.10.580.10">
    <property type="entry name" value="CBS-domain"/>
    <property type="match status" value="1"/>
</dbReference>
<dbReference type="InterPro" id="IPR046342">
    <property type="entry name" value="CBS_dom_sf"/>
</dbReference>
<feature type="domain" description="Cyclic nucleotide-binding" evidence="2">
    <location>
        <begin position="11"/>
        <end position="84"/>
    </location>
</feature>
<dbReference type="EMBL" id="PRLP01000015">
    <property type="protein sequence ID" value="PPC78415.1"/>
    <property type="molecule type" value="Genomic_DNA"/>
</dbReference>
<dbReference type="Pfam" id="PF00027">
    <property type="entry name" value="cNMP_binding"/>
    <property type="match status" value="1"/>
</dbReference>
<dbReference type="CDD" id="cd00038">
    <property type="entry name" value="CAP_ED"/>
    <property type="match status" value="1"/>
</dbReference>
<dbReference type="PANTHER" id="PTHR43773:SF1">
    <property type="entry name" value="MAGNESIUM TRANSPORTER MGTE"/>
    <property type="match status" value="1"/>
</dbReference>
<proteinExistence type="predicted"/>
<accession>A0A2S5KUR7</accession>
<dbReference type="InterPro" id="IPR014710">
    <property type="entry name" value="RmlC-like_jellyroll"/>
</dbReference>
<dbReference type="PROSITE" id="PS50042">
    <property type="entry name" value="CNMP_BINDING_3"/>
    <property type="match status" value="1"/>
</dbReference>
<dbReference type="InterPro" id="IPR005105">
    <property type="entry name" value="GlnD_Uridyltrans_N"/>
</dbReference>
<dbReference type="PANTHER" id="PTHR43773">
    <property type="entry name" value="MAGNESIUM TRANSPORTER MGTE"/>
    <property type="match status" value="1"/>
</dbReference>
<feature type="domain" description="CBS" evidence="3">
    <location>
        <begin position="222"/>
        <end position="278"/>
    </location>
</feature>
<dbReference type="OrthoDB" id="9808528at2"/>
<dbReference type="SUPFAM" id="SSF54631">
    <property type="entry name" value="CBS-domain pair"/>
    <property type="match status" value="1"/>
</dbReference>
<dbReference type="Pfam" id="PF10335">
    <property type="entry name" value="DUF294_C"/>
    <property type="match status" value="1"/>
</dbReference>
<dbReference type="SUPFAM" id="SSF51206">
    <property type="entry name" value="cAMP-binding domain-like"/>
    <property type="match status" value="1"/>
</dbReference>
<dbReference type="Proteomes" id="UP000238196">
    <property type="component" value="Unassembled WGS sequence"/>
</dbReference>
<evidence type="ECO:0000259" key="2">
    <source>
        <dbReference type="PROSITE" id="PS50042"/>
    </source>
</evidence>
<dbReference type="GO" id="GO:0016020">
    <property type="term" value="C:membrane"/>
    <property type="evidence" value="ECO:0007669"/>
    <property type="project" value="InterPro"/>
</dbReference>
<reference evidence="4 5" key="1">
    <citation type="submission" date="2018-02" db="EMBL/GenBank/DDBJ databases">
        <title>novel marine gammaproteobacteria from coastal saline agro ecosystem.</title>
        <authorList>
            <person name="Krishnan R."/>
            <person name="Ramesh Kumar N."/>
        </authorList>
    </citation>
    <scope>NUCLEOTIDE SEQUENCE [LARGE SCALE GENOMIC DNA]</scope>
    <source>
        <strain evidence="4 5">228</strain>
    </source>
</reference>
<dbReference type="GO" id="GO:0015095">
    <property type="term" value="F:magnesium ion transmembrane transporter activity"/>
    <property type="evidence" value="ECO:0007669"/>
    <property type="project" value="InterPro"/>
</dbReference>
<dbReference type="GO" id="GO:0008773">
    <property type="term" value="F:[protein-PII] uridylyltransferase activity"/>
    <property type="evidence" value="ECO:0007669"/>
    <property type="project" value="InterPro"/>
</dbReference>
<name>A0A2S5KUR7_9PROT</name>
<evidence type="ECO:0000256" key="1">
    <source>
        <dbReference type="PROSITE-ProRule" id="PRU00703"/>
    </source>
</evidence>
<dbReference type="InterPro" id="IPR018821">
    <property type="entry name" value="DUF294_put_nucleoTrafse_sb-bd"/>
</dbReference>
<evidence type="ECO:0000313" key="5">
    <source>
        <dbReference type="Proteomes" id="UP000238196"/>
    </source>
</evidence>
<comment type="caution">
    <text evidence="4">The sequence shown here is derived from an EMBL/GenBank/DDBJ whole genome shotgun (WGS) entry which is preliminary data.</text>
</comment>
<dbReference type="Pfam" id="PF03445">
    <property type="entry name" value="DUF294"/>
    <property type="match status" value="1"/>
</dbReference>
<protein>
    <submittedName>
        <fullName evidence="4">Cyclic nucleotide-binding protein</fullName>
    </submittedName>
</protein>
<dbReference type="Pfam" id="PF00571">
    <property type="entry name" value="CBS"/>
    <property type="match status" value="1"/>
</dbReference>
<keyword evidence="1" id="KW-0129">CBS domain</keyword>
<evidence type="ECO:0000259" key="3">
    <source>
        <dbReference type="PROSITE" id="PS51371"/>
    </source>
</evidence>
<organism evidence="4 5">
    <name type="scientific">Proteobacteria bacterium 228</name>
    <dbReference type="NCBI Taxonomy" id="2083153"/>
    <lineage>
        <taxon>Bacteria</taxon>
        <taxon>Pseudomonadati</taxon>
        <taxon>Pseudomonadota</taxon>
    </lineage>
</organism>
<dbReference type="InterPro" id="IPR000644">
    <property type="entry name" value="CBS_dom"/>
</dbReference>
<dbReference type="Gene3D" id="2.60.120.10">
    <property type="entry name" value="Jelly Rolls"/>
    <property type="match status" value="1"/>
</dbReference>